<protein>
    <submittedName>
        <fullName evidence="2">Uncharacterized protein</fullName>
    </submittedName>
</protein>
<evidence type="ECO:0000256" key="1">
    <source>
        <dbReference type="SAM" id="Phobius"/>
    </source>
</evidence>
<dbReference type="AlphaFoldDB" id="A0A133U6W9"/>
<keyword evidence="3" id="KW-1185">Reference proteome</keyword>
<keyword evidence="1" id="KW-1133">Transmembrane helix</keyword>
<sequence length="71" mass="8488">MNSSYRVSIREGLILGKGLEMPDKEREIDRFYELLRKGWMPRPLKIFLILVSMLFAPIFFLIDKILEEQEN</sequence>
<reference evidence="2 3" key="1">
    <citation type="journal article" date="2016" name="Sci. Rep.">
        <title>Metabolic traits of an uncultured archaeal lineage -MSBL1- from brine pools of the Red Sea.</title>
        <authorList>
            <person name="Mwirichia R."/>
            <person name="Alam I."/>
            <person name="Rashid M."/>
            <person name="Vinu M."/>
            <person name="Ba-Alawi W."/>
            <person name="Anthony Kamau A."/>
            <person name="Kamanda Ngugi D."/>
            <person name="Goker M."/>
            <person name="Klenk H.P."/>
            <person name="Bajic V."/>
            <person name="Stingl U."/>
        </authorList>
    </citation>
    <scope>NUCLEOTIDE SEQUENCE [LARGE SCALE GENOMIC DNA]</scope>
    <source>
        <strain evidence="2">SCGC-AAA259B11</strain>
    </source>
</reference>
<organism evidence="2 3">
    <name type="scientific">candidate division MSBL1 archaeon SCGC-AAA259B11</name>
    <dbReference type="NCBI Taxonomy" id="1698260"/>
    <lineage>
        <taxon>Archaea</taxon>
        <taxon>Methanobacteriati</taxon>
        <taxon>Methanobacteriota</taxon>
        <taxon>candidate division MSBL1</taxon>
    </lineage>
</organism>
<evidence type="ECO:0000313" key="2">
    <source>
        <dbReference type="EMBL" id="KXA89940.1"/>
    </source>
</evidence>
<gene>
    <name evidence="2" type="ORF">AKJ61_01785</name>
</gene>
<dbReference type="EMBL" id="LHXK01000017">
    <property type="protein sequence ID" value="KXA89940.1"/>
    <property type="molecule type" value="Genomic_DNA"/>
</dbReference>
<name>A0A133U6W9_9EURY</name>
<accession>A0A133U6W9</accession>
<keyword evidence="1" id="KW-0812">Transmembrane</keyword>
<proteinExistence type="predicted"/>
<keyword evidence="1" id="KW-0472">Membrane</keyword>
<comment type="caution">
    <text evidence="2">The sequence shown here is derived from an EMBL/GenBank/DDBJ whole genome shotgun (WGS) entry which is preliminary data.</text>
</comment>
<feature type="transmembrane region" description="Helical" evidence="1">
    <location>
        <begin position="44"/>
        <end position="62"/>
    </location>
</feature>
<dbReference type="Proteomes" id="UP000070184">
    <property type="component" value="Unassembled WGS sequence"/>
</dbReference>
<evidence type="ECO:0000313" key="3">
    <source>
        <dbReference type="Proteomes" id="UP000070184"/>
    </source>
</evidence>